<sequence length="56" mass="6690">MRGFCALKCSCKIYILLTISKLKEQLFCMNKTFYKHYEHSMTNAHSWTPHNSLIMF</sequence>
<comment type="caution">
    <text evidence="1">The sequence shown here is derived from an EMBL/GenBank/DDBJ whole genome shotgun (WGS) entry which is preliminary data.</text>
</comment>
<evidence type="ECO:0000313" key="1">
    <source>
        <dbReference type="EMBL" id="CAI2365659.1"/>
    </source>
</evidence>
<gene>
    <name evidence="1" type="ORF">ECRASSUSDP1_LOCUS6965</name>
</gene>
<accession>A0AAD1XC76</accession>
<dbReference type="EMBL" id="CAMPGE010006769">
    <property type="protein sequence ID" value="CAI2365659.1"/>
    <property type="molecule type" value="Genomic_DNA"/>
</dbReference>
<name>A0AAD1XC76_EUPCR</name>
<protein>
    <submittedName>
        <fullName evidence="1">Uncharacterized protein</fullName>
    </submittedName>
</protein>
<evidence type="ECO:0000313" key="2">
    <source>
        <dbReference type="Proteomes" id="UP001295684"/>
    </source>
</evidence>
<dbReference type="AlphaFoldDB" id="A0AAD1XC76"/>
<reference evidence="1" key="1">
    <citation type="submission" date="2023-07" db="EMBL/GenBank/DDBJ databases">
        <authorList>
            <consortium name="AG Swart"/>
            <person name="Singh M."/>
            <person name="Singh A."/>
            <person name="Seah K."/>
            <person name="Emmerich C."/>
        </authorList>
    </citation>
    <scope>NUCLEOTIDE SEQUENCE</scope>
    <source>
        <strain evidence="1">DP1</strain>
    </source>
</reference>
<keyword evidence="2" id="KW-1185">Reference proteome</keyword>
<dbReference type="Proteomes" id="UP001295684">
    <property type="component" value="Unassembled WGS sequence"/>
</dbReference>
<proteinExistence type="predicted"/>
<organism evidence="1 2">
    <name type="scientific">Euplotes crassus</name>
    <dbReference type="NCBI Taxonomy" id="5936"/>
    <lineage>
        <taxon>Eukaryota</taxon>
        <taxon>Sar</taxon>
        <taxon>Alveolata</taxon>
        <taxon>Ciliophora</taxon>
        <taxon>Intramacronucleata</taxon>
        <taxon>Spirotrichea</taxon>
        <taxon>Hypotrichia</taxon>
        <taxon>Euplotida</taxon>
        <taxon>Euplotidae</taxon>
        <taxon>Moneuplotes</taxon>
    </lineage>
</organism>